<evidence type="ECO:0000256" key="3">
    <source>
        <dbReference type="ARBA" id="ARBA00023125"/>
    </source>
</evidence>
<comment type="caution">
    <text evidence="6">The sequence shown here is derived from an EMBL/GenBank/DDBJ whole genome shotgun (WGS) entry which is preliminary data.</text>
</comment>
<proteinExistence type="inferred from homology"/>
<evidence type="ECO:0000313" key="7">
    <source>
        <dbReference type="Proteomes" id="UP000032233"/>
    </source>
</evidence>
<dbReference type="InterPro" id="IPR037171">
    <property type="entry name" value="NagB/RpiA_transferase-like"/>
</dbReference>
<organism evidence="6 7">
    <name type="scientific">Dethiosulfatarculus sandiegensis</name>
    <dbReference type="NCBI Taxonomy" id="1429043"/>
    <lineage>
        <taxon>Bacteria</taxon>
        <taxon>Pseudomonadati</taxon>
        <taxon>Thermodesulfobacteriota</taxon>
        <taxon>Desulfarculia</taxon>
        <taxon>Desulfarculales</taxon>
        <taxon>Desulfarculaceae</taxon>
        <taxon>Dethiosulfatarculus</taxon>
    </lineage>
</organism>
<dbReference type="GO" id="GO:0030246">
    <property type="term" value="F:carbohydrate binding"/>
    <property type="evidence" value="ECO:0007669"/>
    <property type="project" value="InterPro"/>
</dbReference>
<dbReference type="Gene3D" id="1.10.10.10">
    <property type="entry name" value="Winged helix-like DNA-binding domain superfamily/Winged helix DNA-binding domain"/>
    <property type="match status" value="1"/>
</dbReference>
<dbReference type="Pfam" id="PF04198">
    <property type="entry name" value="Sugar-bind"/>
    <property type="match status" value="1"/>
</dbReference>
<keyword evidence="4" id="KW-0804">Transcription</keyword>
<protein>
    <recommendedName>
        <fullName evidence="5">Sugar-binding domain-containing protein</fullName>
    </recommendedName>
</protein>
<dbReference type="InParanoid" id="A0A0D2GKF0"/>
<dbReference type="PANTHER" id="PTHR34294">
    <property type="entry name" value="TRANSCRIPTIONAL REGULATOR-RELATED"/>
    <property type="match status" value="1"/>
</dbReference>
<dbReference type="InterPro" id="IPR051054">
    <property type="entry name" value="SorC_transcr_regulators"/>
</dbReference>
<dbReference type="OrthoDB" id="9808171at2"/>
<dbReference type="RefSeq" id="WP_044347142.1">
    <property type="nucleotide sequence ID" value="NZ_AZAC01000004.1"/>
</dbReference>
<sequence length="312" mass="34637">MNHDQELLLITRILWHYYREGLTQGDIAYRLGVTRAKVNKILGEAKGQGLVHIQIDSPVRACVELEAQLRAQYNLYEVVVTPSLITQVDLRRIVGMAAADYLNTHLKEKQALGVTGGKTIYFVAQALRQRHNSNNTVVSLCGGLARKSSVNPYEIATMVADRLDAKCFYITAPHFVKSPHLKKVFLESDSVQQVFDRINDMEIALLSPLDLSEESEFIKYKVLSTDFCQDLRKQGTVGEICGQYLDLEGNPVNHPICDQVIAPTMEQLKAIPKLVLAAGGKDKVPIIKASIKAGLCHVLVTDELTAQLLVQS</sequence>
<dbReference type="SUPFAM" id="SSF100950">
    <property type="entry name" value="NagB/RpiA/CoA transferase-like"/>
    <property type="match status" value="1"/>
</dbReference>
<gene>
    <name evidence="6" type="ORF">X474_05460</name>
</gene>
<evidence type="ECO:0000256" key="1">
    <source>
        <dbReference type="ARBA" id="ARBA00010466"/>
    </source>
</evidence>
<reference evidence="6 7" key="1">
    <citation type="submission" date="2013-11" db="EMBL/GenBank/DDBJ databases">
        <title>Metagenomic analysis of a methanogenic consortium involved in long chain n-alkane degradation.</title>
        <authorList>
            <person name="Davidova I.A."/>
            <person name="Callaghan A.V."/>
            <person name="Wawrik B."/>
            <person name="Pruitt S."/>
            <person name="Marks C."/>
            <person name="Duncan K.E."/>
            <person name="Suflita J.M."/>
        </authorList>
    </citation>
    <scope>NUCLEOTIDE SEQUENCE [LARGE SCALE GENOMIC DNA]</scope>
    <source>
        <strain evidence="6 7">SPR</strain>
    </source>
</reference>
<comment type="similarity">
    <text evidence="1">Belongs to the SorC transcriptional regulatory family.</text>
</comment>
<evidence type="ECO:0000259" key="5">
    <source>
        <dbReference type="Pfam" id="PF04198"/>
    </source>
</evidence>
<evidence type="ECO:0000256" key="2">
    <source>
        <dbReference type="ARBA" id="ARBA00023015"/>
    </source>
</evidence>
<keyword evidence="7" id="KW-1185">Reference proteome</keyword>
<dbReference type="PANTHER" id="PTHR34294:SF1">
    <property type="entry name" value="TRANSCRIPTIONAL REGULATOR LSRR"/>
    <property type="match status" value="1"/>
</dbReference>
<accession>A0A0D2GKF0</accession>
<keyword evidence="3" id="KW-0238">DNA-binding</keyword>
<dbReference type="AlphaFoldDB" id="A0A0D2GKF0"/>
<keyword evidence="2" id="KW-0805">Transcription regulation</keyword>
<dbReference type="GO" id="GO:0003677">
    <property type="term" value="F:DNA binding"/>
    <property type="evidence" value="ECO:0007669"/>
    <property type="project" value="UniProtKB-KW"/>
</dbReference>
<evidence type="ECO:0000313" key="6">
    <source>
        <dbReference type="EMBL" id="KIX15242.1"/>
    </source>
</evidence>
<feature type="domain" description="Sugar-binding" evidence="5">
    <location>
        <begin position="58"/>
        <end position="310"/>
    </location>
</feature>
<dbReference type="InterPro" id="IPR007324">
    <property type="entry name" value="Sugar-bd_dom_put"/>
</dbReference>
<dbReference type="FunCoup" id="A0A0D2GKF0">
    <property type="interactions" value="37"/>
</dbReference>
<dbReference type="InterPro" id="IPR036388">
    <property type="entry name" value="WH-like_DNA-bd_sf"/>
</dbReference>
<dbReference type="Gene3D" id="3.40.50.1360">
    <property type="match status" value="1"/>
</dbReference>
<dbReference type="Proteomes" id="UP000032233">
    <property type="component" value="Unassembled WGS sequence"/>
</dbReference>
<name>A0A0D2GKF0_9BACT</name>
<dbReference type="STRING" id="1429043.X474_05460"/>
<evidence type="ECO:0000256" key="4">
    <source>
        <dbReference type="ARBA" id="ARBA00023163"/>
    </source>
</evidence>
<dbReference type="EMBL" id="AZAC01000004">
    <property type="protein sequence ID" value="KIX15242.1"/>
    <property type="molecule type" value="Genomic_DNA"/>
</dbReference>